<feature type="domain" description="Carbohydrate kinase FGGY N-terminal" evidence="6">
    <location>
        <begin position="5"/>
        <end position="243"/>
    </location>
</feature>
<evidence type="ECO:0000256" key="3">
    <source>
        <dbReference type="ARBA" id="ARBA00022679"/>
    </source>
</evidence>
<feature type="compositionally biased region" description="Gly residues" evidence="5">
    <location>
        <begin position="356"/>
        <end position="374"/>
    </location>
</feature>
<evidence type="ECO:0000256" key="1">
    <source>
        <dbReference type="ARBA" id="ARBA00009156"/>
    </source>
</evidence>
<dbReference type="RefSeq" id="WP_185059976.1">
    <property type="nucleotide sequence ID" value="NZ_BAABJP010000044.1"/>
</dbReference>
<feature type="region of interest" description="Disordered" evidence="5">
    <location>
        <begin position="354"/>
        <end position="374"/>
    </location>
</feature>
<dbReference type="CDD" id="cd07773">
    <property type="entry name" value="ASKHA_NBD_FGGY_FK"/>
    <property type="match status" value="1"/>
</dbReference>
<reference evidence="8" key="1">
    <citation type="journal article" date="2019" name="Int. J. Syst. Evol. Microbiol.">
        <title>The Global Catalogue of Microorganisms (GCM) 10K type strain sequencing project: providing services to taxonomists for standard genome sequencing and annotation.</title>
        <authorList>
            <consortium name="The Broad Institute Genomics Platform"/>
            <consortium name="The Broad Institute Genome Sequencing Center for Infectious Disease"/>
            <person name="Wu L."/>
            <person name="Ma J."/>
        </authorList>
    </citation>
    <scope>NUCLEOTIDE SEQUENCE [LARGE SCALE GENOMIC DNA]</scope>
    <source>
        <strain evidence="8">JCM 18303</strain>
    </source>
</reference>
<sequence length="500" mass="51092">MTGVLVGVDLGTTETKALVITPDGAQVGFAGRPTSWTTRVETTADALLGDLLGAVADALDAARDRLGARVRALGLGIAGFAESGVLLGPSGAPVSPVIAWFDQRGRAELAALDPELRAEFPRRTGLPVLPQWTIGKLLWLRGTGVRMKPGSRWLNVPEYLAHALGADQVTEPSLASRTGLLDQAGGRPWPAALRLLDAPSDLLPPLLPAGHSAGRVGAEGVPEGLRGAVVTVVGHDHPVAAFGVGAVGPHDLLNSCGTAEVVLRAVPGELTDDQREALVSRGIEAGRHVIAGRSVLIGGLRGGLVMRRVLALLGADDPAGRARLDDAWRPVTPSGVTLTGARPGDEAVHVRLDGYAPGGAGGTGRAPGSTPGGDTGPDALWAAALAHTGEVTGELLDGMASVVGAPRAAVAVGGWTRMRSVRETKRRLLPGVRFTELAEPGAFGAALCAGWAAAGSPGELLDFAEPLRTNALTLTPEQRGNALAERAPSSARAGEQGGNR</sequence>
<evidence type="ECO:0000256" key="5">
    <source>
        <dbReference type="SAM" id="MobiDB-lite"/>
    </source>
</evidence>
<dbReference type="SUPFAM" id="SSF53067">
    <property type="entry name" value="Actin-like ATPase domain"/>
    <property type="match status" value="2"/>
</dbReference>
<keyword evidence="2" id="KW-0119">Carbohydrate metabolism</keyword>
<keyword evidence="3" id="KW-0808">Transferase</keyword>
<dbReference type="GO" id="GO:0016301">
    <property type="term" value="F:kinase activity"/>
    <property type="evidence" value="ECO:0007669"/>
    <property type="project" value="UniProtKB-KW"/>
</dbReference>
<dbReference type="InterPro" id="IPR018484">
    <property type="entry name" value="FGGY_N"/>
</dbReference>
<organism evidence="7 8">
    <name type="scientific">Pseudonocardia eucalypti</name>
    <dbReference type="NCBI Taxonomy" id="648755"/>
    <lineage>
        <taxon>Bacteria</taxon>
        <taxon>Bacillati</taxon>
        <taxon>Actinomycetota</taxon>
        <taxon>Actinomycetes</taxon>
        <taxon>Pseudonocardiales</taxon>
        <taxon>Pseudonocardiaceae</taxon>
        <taxon>Pseudonocardia</taxon>
    </lineage>
</organism>
<gene>
    <name evidence="7" type="ORF">GCM10023321_67700</name>
</gene>
<dbReference type="PANTHER" id="PTHR43095:SF5">
    <property type="entry name" value="XYLULOSE KINASE"/>
    <property type="match status" value="1"/>
</dbReference>
<dbReference type="EMBL" id="BAABJP010000044">
    <property type="protein sequence ID" value="GAA5170509.1"/>
    <property type="molecule type" value="Genomic_DNA"/>
</dbReference>
<dbReference type="Pfam" id="PF00370">
    <property type="entry name" value="FGGY_N"/>
    <property type="match status" value="1"/>
</dbReference>
<dbReference type="PANTHER" id="PTHR43095">
    <property type="entry name" value="SUGAR KINASE"/>
    <property type="match status" value="1"/>
</dbReference>
<dbReference type="InterPro" id="IPR050406">
    <property type="entry name" value="FGGY_Carb_Kinase"/>
</dbReference>
<evidence type="ECO:0000256" key="2">
    <source>
        <dbReference type="ARBA" id="ARBA00022629"/>
    </source>
</evidence>
<evidence type="ECO:0000313" key="7">
    <source>
        <dbReference type="EMBL" id="GAA5170509.1"/>
    </source>
</evidence>
<feature type="region of interest" description="Disordered" evidence="5">
    <location>
        <begin position="473"/>
        <end position="500"/>
    </location>
</feature>
<name>A0ABP9R1A3_9PSEU</name>
<keyword evidence="8" id="KW-1185">Reference proteome</keyword>
<comment type="caution">
    <text evidence="7">The sequence shown here is derived from an EMBL/GenBank/DDBJ whole genome shotgun (WGS) entry which is preliminary data.</text>
</comment>
<accession>A0ABP9R1A3</accession>
<evidence type="ECO:0000259" key="6">
    <source>
        <dbReference type="Pfam" id="PF00370"/>
    </source>
</evidence>
<keyword evidence="4 7" id="KW-0418">Kinase</keyword>
<protein>
    <submittedName>
        <fullName evidence="7">FGGY family carbohydrate kinase</fullName>
    </submittedName>
</protein>
<keyword evidence="2" id="KW-0859">Xylose metabolism</keyword>
<dbReference type="InterPro" id="IPR043129">
    <property type="entry name" value="ATPase_NBD"/>
</dbReference>
<proteinExistence type="inferred from homology"/>
<dbReference type="Gene3D" id="3.30.420.40">
    <property type="match status" value="2"/>
</dbReference>
<evidence type="ECO:0000256" key="4">
    <source>
        <dbReference type="ARBA" id="ARBA00022777"/>
    </source>
</evidence>
<dbReference type="Proteomes" id="UP001428817">
    <property type="component" value="Unassembled WGS sequence"/>
</dbReference>
<comment type="similarity">
    <text evidence="1">Belongs to the FGGY kinase family.</text>
</comment>
<evidence type="ECO:0000313" key="8">
    <source>
        <dbReference type="Proteomes" id="UP001428817"/>
    </source>
</evidence>